<feature type="compositionally biased region" description="Polar residues" evidence="12">
    <location>
        <begin position="20"/>
        <end position="33"/>
    </location>
</feature>
<evidence type="ECO:0000256" key="11">
    <source>
        <dbReference type="ARBA" id="ARBA00046593"/>
    </source>
</evidence>
<evidence type="ECO:0000256" key="9">
    <source>
        <dbReference type="ARBA" id="ARBA00035284"/>
    </source>
</evidence>
<feature type="compositionally biased region" description="Basic and acidic residues" evidence="12">
    <location>
        <begin position="1"/>
        <end position="10"/>
    </location>
</feature>
<comment type="similarity">
    <text evidence="3">Belongs to the BRI3 family.</text>
</comment>
<dbReference type="Pfam" id="PF10164">
    <property type="entry name" value="BRI3"/>
    <property type="match status" value="1"/>
</dbReference>
<gene>
    <name evidence="14" type="primary">BRI3</name>
    <name evidence="14" type="ORF">K7432_001164</name>
</gene>
<feature type="region of interest" description="Disordered" evidence="12">
    <location>
        <begin position="1"/>
        <end position="41"/>
    </location>
</feature>
<evidence type="ECO:0000256" key="3">
    <source>
        <dbReference type="ARBA" id="ARBA00008090"/>
    </source>
</evidence>
<protein>
    <recommendedName>
        <fullName evidence="9">Membrane protein BRI3</fullName>
    </recommendedName>
    <alternativeName>
        <fullName evidence="10">Brain protein I3</fullName>
    </alternativeName>
</protein>
<keyword evidence="8" id="KW-0458">Lysosome</keyword>
<comment type="subcellular location">
    <subcellularLocation>
        <location evidence="2">Cytoplasm</location>
        <location evidence="2">Perinuclear region</location>
    </subcellularLocation>
    <subcellularLocation>
        <location evidence="1">Lysosome membrane</location>
        <topology evidence="1">Multi-pass membrane protein</topology>
    </subcellularLocation>
</comment>
<dbReference type="EMBL" id="JASJQH010006899">
    <property type="protein sequence ID" value="KAK9728377.1"/>
    <property type="molecule type" value="Genomic_DNA"/>
</dbReference>
<accession>A0ABR2WA50</accession>
<keyword evidence="6 13" id="KW-1133">Transmembrane helix</keyword>
<comment type="caution">
    <text evidence="14">The sequence shown here is derived from an EMBL/GenBank/DDBJ whole genome shotgun (WGS) entry which is preliminary data.</text>
</comment>
<evidence type="ECO:0000256" key="10">
    <source>
        <dbReference type="ARBA" id="ARBA00035449"/>
    </source>
</evidence>
<evidence type="ECO:0000256" key="2">
    <source>
        <dbReference type="ARBA" id="ARBA00004556"/>
    </source>
</evidence>
<evidence type="ECO:0000256" key="6">
    <source>
        <dbReference type="ARBA" id="ARBA00022989"/>
    </source>
</evidence>
<dbReference type="Proteomes" id="UP001479436">
    <property type="component" value="Unassembled WGS sequence"/>
</dbReference>
<evidence type="ECO:0000256" key="5">
    <source>
        <dbReference type="ARBA" id="ARBA00022692"/>
    </source>
</evidence>
<evidence type="ECO:0000256" key="7">
    <source>
        <dbReference type="ARBA" id="ARBA00023136"/>
    </source>
</evidence>
<dbReference type="PANTHER" id="PTHR13551">
    <property type="entry name" value="BRAIN PROTEIN I3"/>
    <property type="match status" value="1"/>
</dbReference>
<reference evidence="14 15" key="1">
    <citation type="submission" date="2023-04" db="EMBL/GenBank/DDBJ databases">
        <title>Genome of Basidiobolus ranarum AG-B5.</title>
        <authorList>
            <person name="Stajich J.E."/>
            <person name="Carter-House D."/>
            <person name="Gryganskyi A."/>
        </authorList>
    </citation>
    <scope>NUCLEOTIDE SEQUENCE [LARGE SCALE GENOMIC DNA]</scope>
    <source>
        <strain evidence="14 15">AG-B5</strain>
    </source>
</reference>
<proteinExistence type="inferred from homology"/>
<feature type="transmembrane region" description="Helical" evidence="13">
    <location>
        <begin position="130"/>
        <end position="153"/>
    </location>
</feature>
<organism evidence="14 15">
    <name type="scientific">Basidiobolus ranarum</name>
    <dbReference type="NCBI Taxonomy" id="34480"/>
    <lineage>
        <taxon>Eukaryota</taxon>
        <taxon>Fungi</taxon>
        <taxon>Fungi incertae sedis</taxon>
        <taxon>Zoopagomycota</taxon>
        <taxon>Entomophthoromycotina</taxon>
        <taxon>Basidiobolomycetes</taxon>
        <taxon>Basidiobolales</taxon>
        <taxon>Basidiobolaceae</taxon>
        <taxon>Basidiobolus</taxon>
    </lineage>
</organism>
<evidence type="ECO:0000256" key="1">
    <source>
        <dbReference type="ARBA" id="ARBA00004155"/>
    </source>
</evidence>
<evidence type="ECO:0000313" key="14">
    <source>
        <dbReference type="EMBL" id="KAK9728377.1"/>
    </source>
</evidence>
<keyword evidence="5 13" id="KW-0812">Transmembrane</keyword>
<keyword evidence="7 13" id="KW-0472">Membrane</keyword>
<sequence length="165" mass="18225">MTSKPNDKESQQALIPQGTPPSYDQSTSVQGSPQPGVPNPLYPSLPTSYPYVAVPDQYSYQRTENFSTVPCPTYPHYIAQQAQPQQLNNNSPLYPFNVPKYHYQPLIGSNPNPASQICGAGGEHQFDKEFTLGGIFLAVFFFPLGILPCLCMTDKRCTKCGGRFD</sequence>
<comment type="subunit">
    <text evidence="11">Interacts with BRI3BP. Interacts with MGAT1 and IFITM3.</text>
</comment>
<dbReference type="InterPro" id="IPR019317">
    <property type="entry name" value="BRI3"/>
</dbReference>
<evidence type="ECO:0000256" key="12">
    <source>
        <dbReference type="SAM" id="MobiDB-lite"/>
    </source>
</evidence>
<keyword evidence="15" id="KW-1185">Reference proteome</keyword>
<evidence type="ECO:0000256" key="13">
    <source>
        <dbReference type="SAM" id="Phobius"/>
    </source>
</evidence>
<keyword evidence="4" id="KW-0963">Cytoplasm</keyword>
<evidence type="ECO:0000256" key="8">
    <source>
        <dbReference type="ARBA" id="ARBA00023228"/>
    </source>
</evidence>
<evidence type="ECO:0000256" key="4">
    <source>
        <dbReference type="ARBA" id="ARBA00022490"/>
    </source>
</evidence>
<name>A0ABR2WA50_9FUNG</name>
<dbReference type="PANTHER" id="PTHR13551:SF1">
    <property type="entry name" value="MEMBRANE PROTEIN BRI3"/>
    <property type="match status" value="1"/>
</dbReference>
<evidence type="ECO:0000313" key="15">
    <source>
        <dbReference type="Proteomes" id="UP001479436"/>
    </source>
</evidence>